<feature type="region of interest" description="Disordered" evidence="1">
    <location>
        <begin position="436"/>
        <end position="457"/>
    </location>
</feature>
<evidence type="ECO:0000313" key="5">
    <source>
        <dbReference type="Proteomes" id="UP000292052"/>
    </source>
</evidence>
<gene>
    <name evidence="4" type="ORF">BDFB_007269</name>
</gene>
<dbReference type="InterPro" id="IPR053027">
    <property type="entry name" value="AGGF1"/>
</dbReference>
<dbReference type="SMART" id="SM00443">
    <property type="entry name" value="G_patch"/>
    <property type="match status" value="1"/>
</dbReference>
<feature type="compositionally biased region" description="Basic and acidic residues" evidence="1">
    <location>
        <begin position="376"/>
        <end position="394"/>
    </location>
</feature>
<dbReference type="InterPro" id="IPR008984">
    <property type="entry name" value="SMAD_FHA_dom_sf"/>
</dbReference>
<dbReference type="EMBL" id="QDEB01112198">
    <property type="protein sequence ID" value="RZB41680.1"/>
    <property type="molecule type" value="Genomic_DNA"/>
</dbReference>
<feature type="non-terminal residue" evidence="4">
    <location>
        <position position="485"/>
    </location>
</feature>
<evidence type="ECO:0000259" key="2">
    <source>
        <dbReference type="PROSITE" id="PS50006"/>
    </source>
</evidence>
<dbReference type="PANTHER" id="PTHR23106">
    <property type="entry name" value="ANGIOGENIC FACTOR WITH G PATCH AND FHA DOMAINS 1"/>
    <property type="match status" value="1"/>
</dbReference>
<feature type="region of interest" description="Disordered" evidence="1">
    <location>
        <begin position="1"/>
        <end position="43"/>
    </location>
</feature>
<reference evidence="4 5" key="1">
    <citation type="submission" date="2017-03" db="EMBL/GenBank/DDBJ databases">
        <title>Genome of the blue death feigning beetle - Asbolus verrucosus.</title>
        <authorList>
            <person name="Rider S.D."/>
        </authorList>
    </citation>
    <scope>NUCLEOTIDE SEQUENCE [LARGE SCALE GENOMIC DNA]</scope>
    <source>
        <strain evidence="4">Butters</strain>
        <tissue evidence="4">Head and leg muscle</tissue>
    </source>
</reference>
<dbReference type="InterPro" id="IPR035624">
    <property type="entry name" value="AGGF1_OCRE"/>
</dbReference>
<organism evidence="4 5">
    <name type="scientific">Asbolus verrucosus</name>
    <name type="common">Desert ironclad beetle</name>
    <dbReference type="NCBI Taxonomy" id="1661398"/>
    <lineage>
        <taxon>Eukaryota</taxon>
        <taxon>Metazoa</taxon>
        <taxon>Ecdysozoa</taxon>
        <taxon>Arthropoda</taxon>
        <taxon>Hexapoda</taxon>
        <taxon>Insecta</taxon>
        <taxon>Pterygota</taxon>
        <taxon>Neoptera</taxon>
        <taxon>Endopterygota</taxon>
        <taxon>Coleoptera</taxon>
        <taxon>Polyphaga</taxon>
        <taxon>Cucujiformia</taxon>
        <taxon>Tenebrionidae</taxon>
        <taxon>Pimeliinae</taxon>
        <taxon>Asbolus</taxon>
    </lineage>
</organism>
<feature type="region of interest" description="Disordered" evidence="1">
    <location>
        <begin position="373"/>
        <end position="401"/>
    </location>
</feature>
<dbReference type="InterPro" id="IPR041591">
    <property type="entry name" value="OCRE"/>
</dbReference>
<accession>A0A482VE70</accession>
<feature type="domain" description="FHA" evidence="2">
    <location>
        <begin position="232"/>
        <end position="283"/>
    </location>
</feature>
<evidence type="ECO:0000256" key="1">
    <source>
        <dbReference type="SAM" id="MobiDB-lite"/>
    </source>
</evidence>
<dbReference type="InterPro" id="IPR000467">
    <property type="entry name" value="G_patch_dom"/>
</dbReference>
<dbReference type="SMART" id="SM00240">
    <property type="entry name" value="FHA"/>
    <property type="match status" value="1"/>
</dbReference>
<proteinExistence type="predicted"/>
<evidence type="ECO:0000259" key="3">
    <source>
        <dbReference type="PROSITE" id="PS50174"/>
    </source>
</evidence>
<dbReference type="PROSITE" id="PS50174">
    <property type="entry name" value="G_PATCH"/>
    <property type="match status" value="1"/>
</dbReference>
<evidence type="ECO:0000313" key="4">
    <source>
        <dbReference type="EMBL" id="RZB41680.1"/>
    </source>
</evidence>
<dbReference type="CDD" id="cd16164">
    <property type="entry name" value="OCRE_VG5Q"/>
    <property type="match status" value="1"/>
</dbReference>
<dbReference type="OrthoDB" id="2538319at2759"/>
<dbReference type="SUPFAM" id="SSF49879">
    <property type="entry name" value="SMAD/FHA domain"/>
    <property type="match status" value="1"/>
</dbReference>
<feature type="region of interest" description="Disordered" evidence="1">
    <location>
        <begin position="138"/>
        <end position="176"/>
    </location>
</feature>
<dbReference type="Pfam" id="PF00498">
    <property type="entry name" value="FHA"/>
    <property type="match status" value="1"/>
</dbReference>
<dbReference type="Pfam" id="PF01585">
    <property type="entry name" value="G-patch"/>
    <property type="match status" value="1"/>
</dbReference>
<name>A0A482VE70_ASBVE</name>
<sequence>MLKLRMKTQGLLQHSRESKDVGVQTEVVPNDPPNVPLSETEEPKSIAEEIKEAAELATQNSGFVYDATSGMYYDSSTGYYYNAEYGLYYDASSGTYLSYKHDTNTYEFHSQVYVPPQREERVPREVVKRKKKSKDQSKAAKCVRLDTDSSQSIETEEGECSITSGNESSDETNSDTSGTLFYVRVNKLTGDGQKVNSDVSKQWPPCMRIIVEQSQLPKIKVGSLHILTYDGGTLGREGNHAVVLPDINISKCHLKFAFDKERNAYFVTDVGSRNGTVLNGKRMSASKEESEALEVAHGSRIQIGGVVLLCHIHEGNKTCGLCEPGLIQTPEKKVEPFSKTTKSEQHKKELKKLRKKFGVSAFEEGNTKLASGYTDRAQKRRETVGSQNPHEKTEVASLTESISSQNKGFKMLSKMGWKEGQSLGKDSQGVLEPIQLISNPGTSGMGNAGPGTSDQQFDRSKQVIWKKTQERFKKLPTASIFEDSD</sequence>
<keyword evidence="5" id="KW-1185">Reference proteome</keyword>
<dbReference type="PROSITE" id="PS50006">
    <property type="entry name" value="FHA_DOMAIN"/>
    <property type="match status" value="1"/>
</dbReference>
<dbReference type="STRING" id="1661398.A0A482VE70"/>
<dbReference type="Proteomes" id="UP000292052">
    <property type="component" value="Unassembled WGS sequence"/>
</dbReference>
<dbReference type="CDD" id="cd22686">
    <property type="entry name" value="FHA_AGGF1"/>
    <property type="match status" value="1"/>
</dbReference>
<dbReference type="PANTHER" id="PTHR23106:SF24">
    <property type="entry name" value="ANGIOGENIC FACTOR WITH G PATCH AND FHA DOMAINS 1"/>
    <property type="match status" value="1"/>
</dbReference>
<comment type="caution">
    <text evidence="4">The sequence shown here is derived from an EMBL/GenBank/DDBJ whole genome shotgun (WGS) entry which is preliminary data.</text>
</comment>
<dbReference type="Gene3D" id="2.60.200.20">
    <property type="match status" value="1"/>
</dbReference>
<protein>
    <submittedName>
        <fullName evidence="4">G-patch and/or FHA domain containing protein</fullName>
    </submittedName>
</protein>
<dbReference type="InterPro" id="IPR000253">
    <property type="entry name" value="FHA_dom"/>
</dbReference>
<dbReference type="Pfam" id="PF17780">
    <property type="entry name" value="OCRE"/>
    <property type="match status" value="1"/>
</dbReference>
<dbReference type="GO" id="GO:0003676">
    <property type="term" value="F:nucleic acid binding"/>
    <property type="evidence" value="ECO:0007669"/>
    <property type="project" value="InterPro"/>
</dbReference>
<feature type="domain" description="G-patch" evidence="3">
    <location>
        <begin position="404"/>
        <end position="450"/>
    </location>
</feature>
<feature type="compositionally biased region" description="Basic and acidic residues" evidence="1">
    <location>
        <begin position="138"/>
        <end position="147"/>
    </location>
</feature>
<dbReference type="AlphaFoldDB" id="A0A482VE70"/>